<feature type="region of interest" description="Disordered" evidence="3">
    <location>
        <begin position="112"/>
        <end position="191"/>
    </location>
</feature>
<keyword evidence="2" id="KW-0175">Coiled coil</keyword>
<evidence type="ECO:0000256" key="2">
    <source>
        <dbReference type="SAM" id="Coils"/>
    </source>
</evidence>
<dbReference type="InterPro" id="IPR041078">
    <property type="entry name" value="Plavaka"/>
</dbReference>
<dbReference type="GO" id="GO:0008270">
    <property type="term" value="F:zinc ion binding"/>
    <property type="evidence" value="ECO:0007669"/>
    <property type="project" value="UniProtKB-KW"/>
</dbReference>
<dbReference type="EMBL" id="JAACJM010000373">
    <property type="protein sequence ID" value="KAF5328025.1"/>
    <property type="molecule type" value="Genomic_DNA"/>
</dbReference>
<feature type="domain" description="C2H2-type" evidence="4">
    <location>
        <begin position="113"/>
        <end position="141"/>
    </location>
</feature>
<reference evidence="5 6" key="1">
    <citation type="journal article" date="2020" name="ISME J.">
        <title>Uncovering the hidden diversity of litter-decomposition mechanisms in mushroom-forming fungi.</title>
        <authorList>
            <person name="Floudas D."/>
            <person name="Bentzer J."/>
            <person name="Ahren D."/>
            <person name="Johansson T."/>
            <person name="Persson P."/>
            <person name="Tunlid A."/>
        </authorList>
    </citation>
    <scope>NUCLEOTIDE SEQUENCE [LARGE SCALE GENOMIC DNA]</scope>
    <source>
        <strain evidence="5 6">CBS 291.85</strain>
    </source>
</reference>
<evidence type="ECO:0000259" key="4">
    <source>
        <dbReference type="PROSITE" id="PS50157"/>
    </source>
</evidence>
<feature type="compositionally biased region" description="Acidic residues" evidence="3">
    <location>
        <begin position="1145"/>
        <end position="1156"/>
    </location>
</feature>
<proteinExistence type="predicted"/>
<sequence>MVLATALLREATFAALSTTLASFSALTCSLVRFGVAMSGLAGAIPLPAWNGATSSFLAWEGAYTLSPALLSGRSLFKRCLERRAEGRFAEDMMPEASQTSATGPTVVMGQKHKQCPQCGARVKSDRGLTQHNQAKHPAPEPGPQAPLFYFPTPNLRTPSPPLVAQSPPSPVFSSRRSPRRRQNGSPIRLPWSAAPLDLRKYGTRVETHPILDGTPCDPDGYDLPSDTVPAPSPPDEQENDYSPFQNATEFKLAEFLYNKVQMSAGDIDTLATLISELVGPDNSESVPFNNHKELYGLIDAIRQGDIAWESFTVKFNGDLPDDMGSVPAWKQQEFQVWFRDPLAIMEQMLANPTFANQFDSSPKRLFKNGKRLYRDLMTGNWAWFQCDKIVEDENTHGAMFCPVVLGSDKTTVSVATGQNDYYPLYISLGNVHSSVRRAHRNAVALLGFLAVPKTSQDHASSAEFRKFRRQLFHTSLEHVLSHLRPYMTSPRITKCPDGYYRRVIYGLGPYIADYPEQALLACIVQNWCPRCTSPPDNLDSDEGRRSHEHTASLLEGDGCTLKELWDDYGIVGDLRPFTASFPRADIHELLAPDLLHQIIKGTFKDHLVDWVFEYIDMTYSKQEANERKADIDRCISITTPYAGLRQFHEGRGFKQWTGDDSKGLMKIFLPAIVGHVPHQMVRAIADFMEFCYLVRRSVIDENALDVLDETVARFHRNREVFRSSGVRPEGFSLPRQHSMVHYRHLIQQFGAPNGLCSSITESKHIKAVKRPWRRSSRNQPLGQMLLTNQRLDKLAAYRVDNESQGKLQLLKGYLKTLQDSLPPPPQPAPDDDEDEGAVDEPFSQGDVKLSKRGECLARGVPRELRALAVYVGQSSLPTLIRHFLYNQSHRDAPGGQRGCDVPLDRCPEIADDHPVYLHNSARATFFAPSDMSGLGGMRHERIRTVQSWFGGAARYDCVFMEGDTEEDGFSGLLVGRVFMFFHFSYRGRLYPCALIHWFSTIGNQPCDQTGLWMVQPDYGRDGSPNLEVVHLDCLYRGAHLIGISGDTRLPATGLAASDSLDAFEAFYLTMTLGKRANESEPPRTPKRQATVVIASSQSPEILVARTPCKSEPHDPNLMLFSVKQEEIEESENNGADTTTVSIEQNLEESETEDETQDTDKTEDAVKASKIKKFREEYSKGVGKNCWGSPYLINSGVSKPRRFLIHRAGTPPPLSPVSQCKNRISQLSDDLYDTKLRCQALELNLEAASYAVQLAGRDRDRAVERSNELTKEVVALRRELRRLQDGVKSTGWDLLRLADRVDM</sequence>
<keyword evidence="1" id="KW-0479">Metal-binding</keyword>
<accession>A0A8H5BR21</accession>
<feature type="compositionally biased region" description="Polar residues" evidence="3">
    <location>
        <begin position="1132"/>
        <end position="1144"/>
    </location>
</feature>
<evidence type="ECO:0000313" key="6">
    <source>
        <dbReference type="Proteomes" id="UP000559256"/>
    </source>
</evidence>
<gene>
    <name evidence="5" type="ORF">D9758_018022</name>
</gene>
<dbReference type="Proteomes" id="UP000559256">
    <property type="component" value="Unassembled WGS sequence"/>
</dbReference>
<evidence type="ECO:0000313" key="5">
    <source>
        <dbReference type="EMBL" id="KAF5328025.1"/>
    </source>
</evidence>
<feature type="region of interest" description="Disordered" evidence="3">
    <location>
        <begin position="208"/>
        <end position="241"/>
    </location>
</feature>
<feature type="compositionally biased region" description="Acidic residues" evidence="3">
    <location>
        <begin position="829"/>
        <end position="838"/>
    </location>
</feature>
<name>A0A8H5BR21_9AGAR</name>
<feature type="region of interest" description="Disordered" evidence="3">
    <location>
        <begin position="1127"/>
        <end position="1164"/>
    </location>
</feature>
<feature type="region of interest" description="Disordered" evidence="3">
    <location>
        <begin position="817"/>
        <end position="844"/>
    </location>
</feature>
<dbReference type="InterPro" id="IPR013087">
    <property type="entry name" value="Znf_C2H2_type"/>
</dbReference>
<keyword evidence="1" id="KW-0862">Zinc</keyword>
<keyword evidence="6" id="KW-1185">Reference proteome</keyword>
<evidence type="ECO:0000256" key="3">
    <source>
        <dbReference type="SAM" id="MobiDB-lite"/>
    </source>
</evidence>
<feature type="coiled-coil region" evidence="2">
    <location>
        <begin position="1258"/>
        <end position="1285"/>
    </location>
</feature>
<evidence type="ECO:0000256" key="1">
    <source>
        <dbReference type="PROSITE-ProRule" id="PRU00042"/>
    </source>
</evidence>
<keyword evidence="1" id="KW-0863">Zinc-finger</keyword>
<organism evidence="5 6">
    <name type="scientific">Tetrapyrgos nigripes</name>
    <dbReference type="NCBI Taxonomy" id="182062"/>
    <lineage>
        <taxon>Eukaryota</taxon>
        <taxon>Fungi</taxon>
        <taxon>Dikarya</taxon>
        <taxon>Basidiomycota</taxon>
        <taxon>Agaricomycotina</taxon>
        <taxon>Agaricomycetes</taxon>
        <taxon>Agaricomycetidae</taxon>
        <taxon>Agaricales</taxon>
        <taxon>Marasmiineae</taxon>
        <taxon>Marasmiaceae</taxon>
        <taxon>Tetrapyrgos</taxon>
    </lineage>
</organism>
<protein>
    <recommendedName>
        <fullName evidence="4">C2H2-type domain-containing protein</fullName>
    </recommendedName>
</protein>
<dbReference type="PROSITE" id="PS50157">
    <property type="entry name" value="ZINC_FINGER_C2H2_2"/>
    <property type="match status" value="1"/>
</dbReference>
<dbReference type="PROSITE" id="PS00028">
    <property type="entry name" value="ZINC_FINGER_C2H2_1"/>
    <property type="match status" value="1"/>
</dbReference>
<dbReference type="Pfam" id="PF18759">
    <property type="entry name" value="Plavaka"/>
    <property type="match status" value="1"/>
</dbReference>
<comment type="caution">
    <text evidence="5">The sequence shown here is derived from an EMBL/GenBank/DDBJ whole genome shotgun (WGS) entry which is preliminary data.</text>
</comment>
<dbReference type="OrthoDB" id="3199698at2759"/>